<evidence type="ECO:0000313" key="2">
    <source>
        <dbReference type="EMBL" id="CEG13082.1"/>
    </source>
</evidence>
<sequence>MDITNLRNKLINNLAGKISEKVSEKIVGEDNKNVTKALIELTIKVKANFINNANSLSVCFPVPIEDNEHRISEYKISGCEGESRKCKIEDGLAILNFGKKYNKGDKEDCSIYFNLKNQAYKSVRDNSNPEGFLNPQKYTFLSDDTKKFLWQFKAANSREITDKISTWIFLNLKYSDIDEMKNAEWLFKNKIGNCIHYSTLFIAFCRYFEIPCRYVLGFAKYGKFEPHTWVEFYDMENFSWVPMDLSLNQKFFVDATHIPISRLEEKQISRYFKEVNIEIPNDYDEIFKIINFGTESVVKEDAHVEINVGGKLI</sequence>
<name>A0A098EAQ9_9ZZZZ</name>
<gene>
    <name evidence="2" type="ORF">MSIBF_A3190005</name>
</gene>
<feature type="domain" description="Transglutaminase-like" evidence="1">
    <location>
        <begin position="186"/>
        <end position="247"/>
    </location>
</feature>
<reference evidence="2" key="1">
    <citation type="submission" date="2014-09" db="EMBL/GenBank/DDBJ databases">
        <authorList>
            <person name="Probst J Alexander"/>
        </authorList>
    </citation>
    <scope>NUCLEOTIDE SEQUENCE</scope>
</reference>
<dbReference type="InterPro" id="IPR038765">
    <property type="entry name" value="Papain-like_cys_pep_sf"/>
</dbReference>
<dbReference type="PANTHER" id="PTHR33490">
    <property type="entry name" value="BLR5614 PROTEIN-RELATED"/>
    <property type="match status" value="1"/>
</dbReference>
<dbReference type="SMART" id="SM00460">
    <property type="entry name" value="TGc"/>
    <property type="match status" value="1"/>
</dbReference>
<dbReference type="Gene3D" id="3.10.620.30">
    <property type="match status" value="1"/>
</dbReference>
<dbReference type="AlphaFoldDB" id="A0A098EAQ9"/>
<evidence type="ECO:0000259" key="1">
    <source>
        <dbReference type="SMART" id="SM00460"/>
    </source>
</evidence>
<dbReference type="Pfam" id="PF01841">
    <property type="entry name" value="Transglut_core"/>
    <property type="match status" value="1"/>
</dbReference>
<dbReference type="EMBL" id="CCXY01000245">
    <property type="protein sequence ID" value="CEG13082.1"/>
    <property type="molecule type" value="Genomic_DNA"/>
</dbReference>
<organism evidence="2">
    <name type="scientific">groundwater metagenome</name>
    <dbReference type="NCBI Taxonomy" id="717931"/>
    <lineage>
        <taxon>unclassified sequences</taxon>
        <taxon>metagenomes</taxon>
        <taxon>ecological metagenomes</taxon>
    </lineage>
</organism>
<accession>A0A098EAQ9</accession>
<protein>
    <recommendedName>
        <fullName evidence="1">Transglutaminase-like domain-containing protein</fullName>
    </recommendedName>
</protein>
<proteinExistence type="predicted"/>
<dbReference type="InterPro" id="IPR002931">
    <property type="entry name" value="Transglutaminase-like"/>
</dbReference>
<dbReference type="SUPFAM" id="SSF54001">
    <property type="entry name" value="Cysteine proteinases"/>
    <property type="match status" value="1"/>
</dbReference>